<dbReference type="EMBL" id="JBGNUJ010000013">
    <property type="protein sequence ID" value="KAL3952003.1"/>
    <property type="molecule type" value="Genomic_DNA"/>
</dbReference>
<reference evidence="1" key="1">
    <citation type="submission" date="2024-12" db="EMBL/GenBank/DDBJ databases">
        <title>Comparative genomics and development of molecular markers within Purpureocillium lilacinum and among Purpureocillium species.</title>
        <authorList>
            <person name="Yeh Z.-Y."/>
            <person name="Ni N.-T."/>
            <person name="Lo P.-H."/>
            <person name="Mushyakhwo K."/>
            <person name="Lin C.-F."/>
            <person name="Nai Y.-S."/>
        </authorList>
    </citation>
    <scope>NUCLEOTIDE SEQUENCE</scope>
    <source>
        <strain evidence="1">NCHU-NPUST-175</strain>
    </source>
</reference>
<keyword evidence="2" id="KW-1185">Reference proteome</keyword>
<comment type="caution">
    <text evidence="1">The sequence shown here is derived from an EMBL/GenBank/DDBJ whole genome shotgun (WGS) entry which is preliminary data.</text>
</comment>
<gene>
    <name evidence="1" type="ORF">ACCO45_013720</name>
</gene>
<dbReference type="Proteomes" id="UP001638806">
    <property type="component" value="Unassembled WGS sequence"/>
</dbReference>
<name>A0ACC4D7F0_PURLI</name>
<organism evidence="1 2">
    <name type="scientific">Purpureocillium lilacinum</name>
    <name type="common">Paecilomyces lilacinus</name>
    <dbReference type="NCBI Taxonomy" id="33203"/>
    <lineage>
        <taxon>Eukaryota</taxon>
        <taxon>Fungi</taxon>
        <taxon>Dikarya</taxon>
        <taxon>Ascomycota</taxon>
        <taxon>Pezizomycotina</taxon>
        <taxon>Sordariomycetes</taxon>
        <taxon>Hypocreomycetidae</taxon>
        <taxon>Hypocreales</taxon>
        <taxon>Ophiocordycipitaceae</taxon>
        <taxon>Purpureocillium</taxon>
    </lineage>
</organism>
<sequence>MGAAPQQGWQKKREPWPLALGFQSTHGLVVAENRRQRLTVKVNDADDARRKLAGGCRDSTPPRCQRRRFRLAFWKGLGLPARLQHAAQTESESEAALWRRITSITDCRRATGLTSATLSDLAPISTRAGNRGGMAARRRGSGAARSRAPRLILMRLAAAGIFGRDLTLRPTLAMSTQVECIGESRRDAGHGSKHNLIDQALEFGREASDARRWQTAQRDYMERSDDASR</sequence>
<evidence type="ECO:0000313" key="2">
    <source>
        <dbReference type="Proteomes" id="UP001638806"/>
    </source>
</evidence>
<protein>
    <submittedName>
        <fullName evidence="1">Uncharacterized protein</fullName>
    </submittedName>
</protein>
<proteinExistence type="predicted"/>
<accession>A0ACC4D7F0</accession>
<evidence type="ECO:0000313" key="1">
    <source>
        <dbReference type="EMBL" id="KAL3952003.1"/>
    </source>
</evidence>